<dbReference type="Proteomes" id="UP000218615">
    <property type="component" value="Unassembled WGS sequence"/>
</dbReference>
<evidence type="ECO:0000313" key="2">
    <source>
        <dbReference type="Proteomes" id="UP000218615"/>
    </source>
</evidence>
<reference evidence="2" key="1">
    <citation type="submission" date="2017-06" db="EMBL/GenBank/DDBJ databases">
        <authorList>
            <person name="Cremers G."/>
        </authorList>
    </citation>
    <scope>NUCLEOTIDE SEQUENCE [LARGE SCALE GENOMIC DNA]</scope>
</reference>
<gene>
    <name evidence="1" type="ORF">MNV_110001</name>
</gene>
<dbReference type="EMBL" id="FZMP01000013">
    <property type="protein sequence ID" value="SNQ59185.1"/>
    <property type="molecule type" value="Genomic_DNA"/>
</dbReference>
<evidence type="ECO:0000313" key="1">
    <source>
        <dbReference type="EMBL" id="SNQ59185.1"/>
    </source>
</evidence>
<dbReference type="RefSeq" id="WP_096203597.1">
    <property type="nucleotide sequence ID" value="NZ_FZMP01000013.1"/>
</dbReference>
<keyword evidence="2" id="KW-1185">Reference proteome</keyword>
<organism evidence="1 2">
    <name type="scientific">Candidatus Methanoperedens nitratireducens</name>
    <dbReference type="NCBI Taxonomy" id="1392998"/>
    <lineage>
        <taxon>Archaea</taxon>
        <taxon>Methanobacteriati</taxon>
        <taxon>Methanobacteriota</taxon>
        <taxon>Stenosarchaea group</taxon>
        <taxon>Methanomicrobia</taxon>
        <taxon>Methanosarcinales</taxon>
        <taxon>ANME-2 cluster</taxon>
        <taxon>Candidatus Methanoperedentaceae</taxon>
        <taxon>Candidatus Methanoperedens</taxon>
    </lineage>
</organism>
<protein>
    <submittedName>
        <fullName evidence="1">Uncharacterized protein</fullName>
    </submittedName>
</protein>
<accession>A0A284VIS6</accession>
<name>A0A284VIS6_9EURY</name>
<dbReference type="AlphaFoldDB" id="A0A284VIS6"/>
<proteinExistence type="predicted"/>
<sequence>MTILSSKIILQRMLKGLEGTDYLDEIEQEFSPGVIVNNEELAEKILETDDEKRRKFFETFEIRVEDIRGIAKKLHNISNNVKKEMGTSMILGH</sequence>